<organism evidence="1">
    <name type="scientific">marine sediment metagenome</name>
    <dbReference type="NCBI Taxonomy" id="412755"/>
    <lineage>
        <taxon>unclassified sequences</taxon>
        <taxon>metagenomes</taxon>
        <taxon>ecological metagenomes</taxon>
    </lineage>
</organism>
<protein>
    <submittedName>
        <fullName evidence="1">Uncharacterized protein</fullName>
    </submittedName>
</protein>
<gene>
    <name evidence="1" type="ORF">LCGC14_1900820</name>
</gene>
<proteinExistence type="predicted"/>
<evidence type="ECO:0000313" key="1">
    <source>
        <dbReference type="EMBL" id="KKL90826.1"/>
    </source>
</evidence>
<accession>A0A0F9GK20</accession>
<sequence length="104" mass="11322">MIIRLDQGDSAKALSASELVQRRQYELLRDQIDEHLAGLPPVESIKQDHEYGSGWTQFLDGSRGAGKSTFLSSVKAALGADKDLSSRMAFIALNRPGFRGGCLV</sequence>
<reference evidence="1" key="1">
    <citation type="journal article" date="2015" name="Nature">
        <title>Complex archaea that bridge the gap between prokaryotes and eukaryotes.</title>
        <authorList>
            <person name="Spang A."/>
            <person name="Saw J.H."/>
            <person name="Jorgensen S.L."/>
            <person name="Zaremba-Niedzwiedzka K."/>
            <person name="Martijn J."/>
            <person name="Lind A.E."/>
            <person name="van Eijk R."/>
            <person name="Schleper C."/>
            <person name="Guy L."/>
            <person name="Ettema T.J."/>
        </authorList>
    </citation>
    <scope>NUCLEOTIDE SEQUENCE</scope>
</reference>
<dbReference type="EMBL" id="LAZR01019905">
    <property type="protein sequence ID" value="KKL90826.1"/>
    <property type="molecule type" value="Genomic_DNA"/>
</dbReference>
<name>A0A0F9GK20_9ZZZZ</name>
<dbReference type="AlphaFoldDB" id="A0A0F9GK20"/>
<comment type="caution">
    <text evidence="1">The sequence shown here is derived from an EMBL/GenBank/DDBJ whole genome shotgun (WGS) entry which is preliminary data.</text>
</comment>